<name>A0ABP8D7T6_9ACTN</name>
<comment type="similarity">
    <text evidence="1">Belongs to the AHA1 family.</text>
</comment>
<keyword evidence="4" id="KW-1185">Reference proteome</keyword>
<dbReference type="Gene3D" id="3.30.530.20">
    <property type="match status" value="1"/>
</dbReference>
<sequence>MPDILHRISVDAPRERVHDLVASADGIGRWWTGRPADGEHAVGARFGVYFGDAEKPAAVMEVVADAPDEIIWRVTDGPGPWLGTRITFALRPAAGGGTTLLFTHAGWAEPSEFMGGCSTNWGAYLTSLKTGAESGAFAAYPAGEISRWDS</sequence>
<reference evidence="4" key="1">
    <citation type="journal article" date="2019" name="Int. J. Syst. Evol. Microbiol.">
        <title>The Global Catalogue of Microorganisms (GCM) 10K type strain sequencing project: providing services to taxonomists for standard genome sequencing and annotation.</title>
        <authorList>
            <consortium name="The Broad Institute Genomics Platform"/>
            <consortium name="The Broad Institute Genome Sequencing Center for Infectious Disease"/>
            <person name="Wu L."/>
            <person name="Ma J."/>
        </authorList>
    </citation>
    <scope>NUCLEOTIDE SEQUENCE [LARGE SCALE GENOMIC DNA]</scope>
    <source>
        <strain evidence="4">JCM 17441</strain>
    </source>
</reference>
<dbReference type="CDD" id="cd07814">
    <property type="entry name" value="SRPBCC_CalC_Aha1-like"/>
    <property type="match status" value="1"/>
</dbReference>
<dbReference type="InterPro" id="IPR013538">
    <property type="entry name" value="ASHA1/2-like_C"/>
</dbReference>
<feature type="domain" description="Activator of Hsp90 ATPase homologue 1/2-like C-terminal" evidence="2">
    <location>
        <begin position="11"/>
        <end position="130"/>
    </location>
</feature>
<dbReference type="SUPFAM" id="SSF55961">
    <property type="entry name" value="Bet v1-like"/>
    <property type="match status" value="1"/>
</dbReference>
<evidence type="ECO:0000313" key="3">
    <source>
        <dbReference type="EMBL" id="GAA4249398.1"/>
    </source>
</evidence>
<proteinExistence type="inferred from homology"/>
<dbReference type="Pfam" id="PF08327">
    <property type="entry name" value="AHSA1"/>
    <property type="match status" value="1"/>
</dbReference>
<organism evidence="3 4">
    <name type="scientific">Dactylosporangium darangshiense</name>
    <dbReference type="NCBI Taxonomy" id="579108"/>
    <lineage>
        <taxon>Bacteria</taxon>
        <taxon>Bacillati</taxon>
        <taxon>Actinomycetota</taxon>
        <taxon>Actinomycetes</taxon>
        <taxon>Micromonosporales</taxon>
        <taxon>Micromonosporaceae</taxon>
        <taxon>Dactylosporangium</taxon>
    </lineage>
</organism>
<protein>
    <recommendedName>
        <fullName evidence="2">Activator of Hsp90 ATPase homologue 1/2-like C-terminal domain-containing protein</fullName>
    </recommendedName>
</protein>
<gene>
    <name evidence="3" type="ORF">GCM10022255_033370</name>
</gene>
<evidence type="ECO:0000256" key="1">
    <source>
        <dbReference type="ARBA" id="ARBA00006817"/>
    </source>
</evidence>
<dbReference type="RefSeq" id="WP_345127750.1">
    <property type="nucleotide sequence ID" value="NZ_BAABAT010000007.1"/>
</dbReference>
<comment type="caution">
    <text evidence="3">The sequence shown here is derived from an EMBL/GenBank/DDBJ whole genome shotgun (WGS) entry which is preliminary data.</text>
</comment>
<dbReference type="InterPro" id="IPR023393">
    <property type="entry name" value="START-like_dom_sf"/>
</dbReference>
<dbReference type="Proteomes" id="UP001500620">
    <property type="component" value="Unassembled WGS sequence"/>
</dbReference>
<accession>A0ABP8D7T6</accession>
<evidence type="ECO:0000259" key="2">
    <source>
        <dbReference type="Pfam" id="PF08327"/>
    </source>
</evidence>
<dbReference type="EMBL" id="BAABAT010000007">
    <property type="protein sequence ID" value="GAA4249398.1"/>
    <property type="molecule type" value="Genomic_DNA"/>
</dbReference>
<evidence type="ECO:0000313" key="4">
    <source>
        <dbReference type="Proteomes" id="UP001500620"/>
    </source>
</evidence>